<evidence type="ECO:0000256" key="4">
    <source>
        <dbReference type="ARBA" id="ARBA00022692"/>
    </source>
</evidence>
<dbReference type="Gene3D" id="1.10.510.10">
    <property type="entry name" value="Transferase(Phosphotransferase) domain 1"/>
    <property type="match status" value="1"/>
</dbReference>
<feature type="domain" description="Protein kinase" evidence="16">
    <location>
        <begin position="888"/>
        <end position="978"/>
    </location>
</feature>
<evidence type="ECO:0000256" key="15">
    <source>
        <dbReference type="SAM" id="MobiDB-lite"/>
    </source>
</evidence>
<dbReference type="FunFam" id="1.10.510.10:FF:000467">
    <property type="entry name" value="Liguleless narrow1"/>
    <property type="match status" value="1"/>
</dbReference>
<sequence length="978" mass="108073">MQPCRKEERILTHCCSCCPPANSCSFASIVCFCYRYRKSRERSPEELEEITTAESLQFDFRTVRAATDDFSVSNKLGEGGFGGVYKGMLPNGQEIAVKRLSTNSGQGSREFKTEVLLVARLQHKNLVRLLGFCLRKDEKLLVYELLPNSSLDKVLLDRRKDASVDWETRYKIIAGIARGLLYLHEDSRLKIIHRDLKSSNILLDESMNPKISDFGLAKLVGKDQIQADTNRIVGTYGYMAPEYAMTGRFSVKSDVYSFGVIVLEIISGHKCNSTAFPYQEESLIQRAQRLWNDDKALEMVDPRLGGNFSSNELSKCIHIGLLCIQEDANRRPTMVPIVSALNGHPVDLPAPSPPQLASNGHVSPQASSTFSGNKDSITQLYPRLAEHVRSMPGTLQMHDCQNDAGKYIGNSTYKQNLKLALSDLISHSTTWFYNSTAGEGLDKVYALFYCRGDIGSDNCHDCVQDAALNVHEWCPSEKEAIIWYEQCTLWYANRLIFSREEEDPWVAAYNPVNVTNPTLLEQVVFGTVGSLINEAAYNATLKGFSTGIARFASSNVYCIVQCTPNILGNPCYKCLTEAVKKVRAGGPKAAFIFLPTCRLMYDFDPLFFISTPPSPPILPQAALVPMILIFTLAKLVSSFPTALFDQCVDISGNYSQNDIYAHNVKSVLSDLINHASNSSFYNSTAGEAGMDKVYALFYCRGDIGSEDCHDCVQAAALQAHASCPSQKEVFTWYLQCTLRYANRSIFSLEEEDPGFVGLSYVNVSNPNLLEQIVSTTMHSLINQAAYNSTAAGFATGVANYSSTNIYFLVQCTPDILGIPCQKCLLGALKLGGMSGSKAAYIMLPSCLIMYDFDYFYSNSSSLALASPPPSKGPHQFDFEIIKDAISNFSRDNELGAGGFGAVYKGKLPNGEVAAVKSLSMNSAQGAKEFKTEVSLVAKLHHRNLVRPLGFCIEGEERLLIYELMPNSSLDRFLSGTIY</sequence>
<keyword evidence="13" id="KW-0325">Glycoprotein</keyword>
<evidence type="ECO:0000256" key="14">
    <source>
        <dbReference type="PROSITE-ProRule" id="PRU10141"/>
    </source>
</evidence>
<feature type="compositionally biased region" description="Polar residues" evidence="15">
    <location>
        <begin position="355"/>
        <end position="371"/>
    </location>
</feature>
<evidence type="ECO:0000256" key="7">
    <source>
        <dbReference type="ARBA" id="ARBA00022741"/>
    </source>
</evidence>
<feature type="domain" description="Gnk2-homologous" evidence="17">
    <location>
        <begin position="751"/>
        <end position="855"/>
    </location>
</feature>
<dbReference type="InterPro" id="IPR000719">
    <property type="entry name" value="Prot_kinase_dom"/>
</dbReference>
<protein>
    <recommendedName>
        <fullName evidence="20">Cysteine-rich receptor-like protein kinase 25</fullName>
    </recommendedName>
</protein>
<dbReference type="Pfam" id="PF07714">
    <property type="entry name" value="PK_Tyr_Ser-Thr"/>
    <property type="match status" value="2"/>
</dbReference>
<keyword evidence="4" id="KW-0812">Transmembrane</keyword>
<evidence type="ECO:0000256" key="10">
    <source>
        <dbReference type="ARBA" id="ARBA00022989"/>
    </source>
</evidence>
<comment type="caution">
    <text evidence="18">The sequence shown here is derived from an EMBL/GenBank/DDBJ whole genome shotgun (WGS) entry which is preliminary data.</text>
</comment>
<keyword evidence="5" id="KW-0732">Signal</keyword>
<feature type="binding site" evidence="14">
    <location>
        <position position="98"/>
    </location>
    <ligand>
        <name>ATP</name>
        <dbReference type="ChEBI" id="CHEBI:30616"/>
    </ligand>
</feature>
<reference evidence="18" key="1">
    <citation type="submission" date="2022-04" db="EMBL/GenBank/DDBJ databases">
        <title>Carnegiea gigantea Genome sequencing and assembly v2.</title>
        <authorList>
            <person name="Copetti D."/>
            <person name="Sanderson M.J."/>
            <person name="Burquez A."/>
            <person name="Wojciechowski M.F."/>
        </authorList>
    </citation>
    <scope>NUCLEOTIDE SEQUENCE</scope>
    <source>
        <strain evidence="18">SGP5-SGP5p</strain>
        <tissue evidence="18">Aerial part</tissue>
    </source>
</reference>
<dbReference type="PROSITE" id="PS50011">
    <property type="entry name" value="PROTEIN_KINASE_DOM"/>
    <property type="match status" value="2"/>
</dbReference>
<dbReference type="PANTHER" id="PTHR27002">
    <property type="entry name" value="RECEPTOR-LIKE SERINE/THREONINE-PROTEIN KINASE SD1-8"/>
    <property type="match status" value="1"/>
</dbReference>
<dbReference type="Gene3D" id="3.30.200.20">
    <property type="entry name" value="Phosphorylase Kinase, domain 1"/>
    <property type="match status" value="2"/>
</dbReference>
<dbReference type="InterPro" id="IPR001245">
    <property type="entry name" value="Ser-Thr/Tyr_kinase_cat_dom"/>
</dbReference>
<evidence type="ECO:0000256" key="12">
    <source>
        <dbReference type="ARBA" id="ARBA00023170"/>
    </source>
</evidence>
<keyword evidence="3" id="KW-0808">Transferase</keyword>
<evidence type="ECO:0000256" key="1">
    <source>
        <dbReference type="ARBA" id="ARBA00004167"/>
    </source>
</evidence>
<dbReference type="CDD" id="cd23509">
    <property type="entry name" value="Gnk2-like"/>
    <property type="match status" value="4"/>
</dbReference>
<accession>A0A9Q1GNQ4</accession>
<evidence type="ECO:0000259" key="17">
    <source>
        <dbReference type="PROSITE" id="PS51473"/>
    </source>
</evidence>
<comment type="subcellular location">
    <subcellularLocation>
        <location evidence="1">Membrane</location>
        <topology evidence="1">Single-pass membrane protein</topology>
    </subcellularLocation>
</comment>
<keyword evidence="6" id="KW-0677">Repeat</keyword>
<feature type="domain" description="Gnk2-homologous" evidence="17">
    <location>
        <begin position="502"/>
        <end position="606"/>
    </location>
</feature>
<evidence type="ECO:0000256" key="2">
    <source>
        <dbReference type="ARBA" id="ARBA00022527"/>
    </source>
</evidence>
<dbReference type="AlphaFoldDB" id="A0A9Q1GNQ4"/>
<evidence type="ECO:0000313" key="19">
    <source>
        <dbReference type="Proteomes" id="UP001153076"/>
    </source>
</evidence>
<dbReference type="InterPro" id="IPR008271">
    <property type="entry name" value="Ser/Thr_kinase_AS"/>
</dbReference>
<evidence type="ECO:0000313" key="18">
    <source>
        <dbReference type="EMBL" id="KAJ8422551.1"/>
    </source>
</evidence>
<dbReference type="EMBL" id="JAKOGI010002228">
    <property type="protein sequence ID" value="KAJ8422551.1"/>
    <property type="molecule type" value="Genomic_DNA"/>
</dbReference>
<keyword evidence="19" id="KW-1185">Reference proteome</keyword>
<feature type="domain" description="Gnk2-homologous" evidence="17">
    <location>
        <begin position="642"/>
        <end position="745"/>
    </location>
</feature>
<evidence type="ECO:0000259" key="16">
    <source>
        <dbReference type="PROSITE" id="PS50011"/>
    </source>
</evidence>
<evidence type="ECO:0000256" key="11">
    <source>
        <dbReference type="ARBA" id="ARBA00023136"/>
    </source>
</evidence>
<dbReference type="CDD" id="cd14066">
    <property type="entry name" value="STKc_IRAK"/>
    <property type="match status" value="1"/>
</dbReference>
<gene>
    <name evidence="18" type="ORF">Cgig2_032184</name>
</gene>
<dbReference type="PROSITE" id="PS00107">
    <property type="entry name" value="PROTEIN_KINASE_ATP"/>
    <property type="match status" value="2"/>
</dbReference>
<dbReference type="GO" id="GO:0005524">
    <property type="term" value="F:ATP binding"/>
    <property type="evidence" value="ECO:0007669"/>
    <property type="project" value="UniProtKB-UniRule"/>
</dbReference>
<feature type="binding site" evidence="14">
    <location>
        <position position="916"/>
    </location>
    <ligand>
        <name>ATP</name>
        <dbReference type="ChEBI" id="CHEBI:30616"/>
    </ligand>
</feature>
<dbReference type="FunFam" id="3.30.200.20:FF:000142">
    <property type="entry name" value="Cysteine-rich receptor-like protein kinase 10"/>
    <property type="match status" value="1"/>
</dbReference>
<dbReference type="FunFam" id="3.30.200.20:FF:000162">
    <property type="entry name" value="Adenine nucleotide alpha hydrolase-like domain kinase"/>
    <property type="match status" value="1"/>
</dbReference>
<keyword evidence="2" id="KW-0723">Serine/threonine-protein kinase</keyword>
<evidence type="ECO:0000256" key="9">
    <source>
        <dbReference type="ARBA" id="ARBA00022840"/>
    </source>
</evidence>
<feature type="region of interest" description="Disordered" evidence="15">
    <location>
        <begin position="351"/>
        <end position="371"/>
    </location>
</feature>
<dbReference type="InterPro" id="IPR011009">
    <property type="entry name" value="Kinase-like_dom_sf"/>
</dbReference>
<feature type="domain" description="Gnk2-homologous" evidence="17">
    <location>
        <begin position="395"/>
        <end position="496"/>
    </location>
</feature>
<keyword evidence="9 14" id="KW-0067">ATP-binding</keyword>
<dbReference type="PROSITE" id="PS00108">
    <property type="entry name" value="PROTEIN_KINASE_ST"/>
    <property type="match status" value="1"/>
</dbReference>
<keyword evidence="12" id="KW-0675">Receptor</keyword>
<keyword evidence="10" id="KW-1133">Transmembrane helix</keyword>
<evidence type="ECO:0000256" key="8">
    <source>
        <dbReference type="ARBA" id="ARBA00022777"/>
    </source>
</evidence>
<dbReference type="InterPro" id="IPR017441">
    <property type="entry name" value="Protein_kinase_ATP_BS"/>
</dbReference>
<dbReference type="FunFam" id="3.30.430.20:FF:000003">
    <property type="entry name" value="Cysteine-rich RLK (RECEPTOR-like protein kinase) 10"/>
    <property type="match status" value="1"/>
</dbReference>
<evidence type="ECO:0000256" key="13">
    <source>
        <dbReference type="ARBA" id="ARBA00023180"/>
    </source>
</evidence>
<dbReference type="InterPro" id="IPR002902">
    <property type="entry name" value="GNK2"/>
</dbReference>
<keyword evidence="11" id="KW-0472">Membrane</keyword>
<evidence type="ECO:0008006" key="20">
    <source>
        <dbReference type="Google" id="ProtNLM"/>
    </source>
</evidence>
<dbReference type="SUPFAM" id="SSF56112">
    <property type="entry name" value="Protein kinase-like (PK-like)"/>
    <property type="match status" value="2"/>
</dbReference>
<feature type="domain" description="Protein kinase" evidence="16">
    <location>
        <begin position="70"/>
        <end position="347"/>
    </location>
</feature>
<dbReference type="Proteomes" id="UP001153076">
    <property type="component" value="Unassembled WGS sequence"/>
</dbReference>
<organism evidence="18 19">
    <name type="scientific">Carnegiea gigantea</name>
    <dbReference type="NCBI Taxonomy" id="171969"/>
    <lineage>
        <taxon>Eukaryota</taxon>
        <taxon>Viridiplantae</taxon>
        <taxon>Streptophyta</taxon>
        <taxon>Embryophyta</taxon>
        <taxon>Tracheophyta</taxon>
        <taxon>Spermatophyta</taxon>
        <taxon>Magnoliopsida</taxon>
        <taxon>eudicotyledons</taxon>
        <taxon>Gunneridae</taxon>
        <taxon>Pentapetalae</taxon>
        <taxon>Caryophyllales</taxon>
        <taxon>Cactineae</taxon>
        <taxon>Cactaceae</taxon>
        <taxon>Cactoideae</taxon>
        <taxon>Echinocereeae</taxon>
        <taxon>Carnegiea</taxon>
    </lineage>
</organism>
<dbReference type="Gene3D" id="3.30.430.20">
    <property type="entry name" value="Gnk2 domain, C-X8-C-X2-C motif"/>
    <property type="match status" value="4"/>
</dbReference>
<dbReference type="InterPro" id="IPR038408">
    <property type="entry name" value="GNK2_sf"/>
</dbReference>
<evidence type="ECO:0000256" key="5">
    <source>
        <dbReference type="ARBA" id="ARBA00022729"/>
    </source>
</evidence>
<dbReference type="PANTHER" id="PTHR27002:SF1073">
    <property type="entry name" value="CYSTEINE-RICH RECEPTOR-LIKE PROTEIN KINASE 29"/>
    <property type="match status" value="1"/>
</dbReference>
<dbReference type="GO" id="GO:0004674">
    <property type="term" value="F:protein serine/threonine kinase activity"/>
    <property type="evidence" value="ECO:0007669"/>
    <property type="project" value="UniProtKB-KW"/>
</dbReference>
<proteinExistence type="predicted"/>
<dbReference type="OrthoDB" id="1431178at2759"/>
<dbReference type="SMART" id="SM00220">
    <property type="entry name" value="S_TKc"/>
    <property type="match status" value="1"/>
</dbReference>
<keyword evidence="8" id="KW-0418">Kinase</keyword>
<dbReference type="Pfam" id="PF01657">
    <property type="entry name" value="Stress-antifung"/>
    <property type="match status" value="3"/>
</dbReference>
<evidence type="ECO:0000256" key="6">
    <source>
        <dbReference type="ARBA" id="ARBA00022737"/>
    </source>
</evidence>
<evidence type="ECO:0000256" key="3">
    <source>
        <dbReference type="ARBA" id="ARBA00022679"/>
    </source>
</evidence>
<name>A0A9Q1GNQ4_9CARY</name>
<dbReference type="PROSITE" id="PS51473">
    <property type="entry name" value="GNK2"/>
    <property type="match status" value="4"/>
</dbReference>
<dbReference type="GO" id="GO:0005886">
    <property type="term" value="C:plasma membrane"/>
    <property type="evidence" value="ECO:0007669"/>
    <property type="project" value="TreeGrafter"/>
</dbReference>
<keyword evidence="7 14" id="KW-0547">Nucleotide-binding</keyword>